<dbReference type="AlphaFoldDB" id="A0A2W4ZG78"/>
<dbReference type="Pfam" id="PF01148">
    <property type="entry name" value="CTP_transf_1"/>
    <property type="match status" value="1"/>
</dbReference>
<sequence length="74" mass="8209">MSDKPKSSLYLRVVSAAVLLPVVLFCLISGGIPFITMVAIAFAVSLYEWVRMARLGKQVVRDILFGIVYIVLCF</sequence>
<keyword evidence="1" id="KW-0812">Transmembrane</keyword>
<keyword evidence="1" id="KW-0472">Membrane</keyword>
<name>A0A2W4ZG78_9BACT</name>
<reference evidence="2 3" key="1">
    <citation type="submission" date="2017-08" db="EMBL/GenBank/DDBJ databases">
        <title>Infants hospitalized years apart are colonized by the same room-sourced microbial strains.</title>
        <authorList>
            <person name="Brooks B."/>
            <person name="Olm M.R."/>
            <person name="Firek B.A."/>
            <person name="Baker R."/>
            <person name="Thomas B.C."/>
            <person name="Morowitz M.J."/>
            <person name="Banfield J.F."/>
        </authorList>
    </citation>
    <scope>NUCLEOTIDE SEQUENCE [LARGE SCALE GENOMIC DNA]</scope>
    <source>
        <strain evidence="2">S2_018_000_R2_104</strain>
    </source>
</reference>
<accession>A0A2W4ZG78</accession>
<protein>
    <recommendedName>
        <fullName evidence="4">Phosphatidate cytidylyltransferase</fullName>
    </recommendedName>
</protein>
<proteinExistence type="predicted"/>
<keyword evidence="1" id="KW-1133">Transmembrane helix</keyword>
<gene>
    <name evidence="2" type="ORF">DI626_10905</name>
</gene>
<comment type="caution">
    <text evidence="2">The sequence shown here is derived from an EMBL/GenBank/DDBJ whole genome shotgun (WGS) entry which is preliminary data.</text>
</comment>
<feature type="non-terminal residue" evidence="2">
    <location>
        <position position="74"/>
    </location>
</feature>
<feature type="transmembrane region" description="Helical" evidence="1">
    <location>
        <begin position="20"/>
        <end position="47"/>
    </location>
</feature>
<organism evidence="2 3">
    <name type="scientific">Micavibrio aeruginosavorus</name>
    <dbReference type="NCBI Taxonomy" id="349221"/>
    <lineage>
        <taxon>Bacteria</taxon>
        <taxon>Pseudomonadati</taxon>
        <taxon>Bdellovibrionota</taxon>
        <taxon>Bdellovibrionia</taxon>
        <taxon>Bdellovibrionales</taxon>
        <taxon>Pseudobdellovibrionaceae</taxon>
        <taxon>Micavibrio</taxon>
    </lineage>
</organism>
<evidence type="ECO:0000313" key="2">
    <source>
        <dbReference type="EMBL" id="PZO81393.1"/>
    </source>
</evidence>
<evidence type="ECO:0008006" key="4">
    <source>
        <dbReference type="Google" id="ProtNLM"/>
    </source>
</evidence>
<evidence type="ECO:0000256" key="1">
    <source>
        <dbReference type="SAM" id="Phobius"/>
    </source>
</evidence>
<dbReference type="Proteomes" id="UP000249557">
    <property type="component" value="Unassembled WGS sequence"/>
</dbReference>
<dbReference type="EMBL" id="QFNK01000307">
    <property type="protein sequence ID" value="PZO81393.1"/>
    <property type="molecule type" value="Genomic_DNA"/>
</dbReference>
<evidence type="ECO:0000313" key="3">
    <source>
        <dbReference type="Proteomes" id="UP000249557"/>
    </source>
</evidence>